<evidence type="ECO:0000256" key="2">
    <source>
        <dbReference type="ARBA" id="ARBA00007362"/>
    </source>
</evidence>
<dbReference type="Pfam" id="PF00892">
    <property type="entry name" value="EamA"/>
    <property type="match status" value="2"/>
</dbReference>
<keyword evidence="4 6" id="KW-1133">Transmembrane helix</keyword>
<evidence type="ECO:0000256" key="5">
    <source>
        <dbReference type="ARBA" id="ARBA00023136"/>
    </source>
</evidence>
<dbReference type="InterPro" id="IPR050638">
    <property type="entry name" value="AA-Vitamin_Transporters"/>
</dbReference>
<dbReference type="SUPFAM" id="SSF103481">
    <property type="entry name" value="Multidrug resistance efflux transporter EmrE"/>
    <property type="match status" value="1"/>
</dbReference>
<dbReference type="Proteomes" id="UP000199064">
    <property type="component" value="Unassembled WGS sequence"/>
</dbReference>
<keyword evidence="9" id="KW-1185">Reference proteome</keyword>
<feature type="transmembrane region" description="Helical" evidence="6">
    <location>
        <begin position="214"/>
        <end position="234"/>
    </location>
</feature>
<evidence type="ECO:0000259" key="7">
    <source>
        <dbReference type="Pfam" id="PF00892"/>
    </source>
</evidence>
<feature type="transmembrane region" description="Helical" evidence="6">
    <location>
        <begin position="246"/>
        <end position="264"/>
    </location>
</feature>
<dbReference type="InterPro" id="IPR037185">
    <property type="entry name" value="EmrE-like"/>
</dbReference>
<feature type="transmembrane region" description="Helical" evidence="6">
    <location>
        <begin position="184"/>
        <end position="202"/>
    </location>
</feature>
<comment type="similarity">
    <text evidence="2">Belongs to the EamA transporter family.</text>
</comment>
<reference evidence="9" key="1">
    <citation type="submission" date="2016-10" db="EMBL/GenBank/DDBJ databases">
        <authorList>
            <person name="Varghese N."/>
            <person name="Submissions S."/>
        </authorList>
    </citation>
    <scope>NUCLEOTIDE SEQUENCE [LARGE SCALE GENOMIC DNA]</scope>
    <source>
        <strain evidence="9">ES.061</strain>
    </source>
</reference>
<dbReference type="AlphaFoldDB" id="A0A1H4IZV6"/>
<name>A0A1H4IZV6_9HYPH</name>
<dbReference type="EMBL" id="FNSL01000001">
    <property type="protein sequence ID" value="SEB38852.1"/>
    <property type="molecule type" value="Genomic_DNA"/>
</dbReference>
<keyword evidence="5 6" id="KW-0472">Membrane</keyword>
<protein>
    <submittedName>
        <fullName evidence="8">EamA-like transporter family protein</fullName>
    </submittedName>
</protein>
<sequence>MRAHLGMLLWALIVGASFPAVGFLSDGLPPLLLTALRFAIAALAMVPMVRGREDWRPSLPALALYAVMGLCLAGFFGIMFWAAHRVTALSMSALFVTMPLIAYGLGRMLGVEPRAGGLLAILGLGALGALALAMAQTGGDLAQLQFGWNEVLFFVGCIASALYPVLSKWGLARNLLSKDAAARTFWSLAGGGMLIALAGVTFEPVDALSRMQMGDVLLVAYLGVFSSGVTFWLMQRGTGVLTPGAVTAYSYLVPFVSMVVLFVTRPQLIGWHWLPGSLMVIAAIVTLLKRGSGVASRPVGQTG</sequence>
<evidence type="ECO:0000313" key="9">
    <source>
        <dbReference type="Proteomes" id="UP000199064"/>
    </source>
</evidence>
<organism evidence="8 9">
    <name type="scientific">Nitratireductor aquibiodomus</name>
    <dbReference type="NCBI Taxonomy" id="204799"/>
    <lineage>
        <taxon>Bacteria</taxon>
        <taxon>Pseudomonadati</taxon>
        <taxon>Pseudomonadota</taxon>
        <taxon>Alphaproteobacteria</taxon>
        <taxon>Hyphomicrobiales</taxon>
        <taxon>Phyllobacteriaceae</taxon>
        <taxon>Nitratireductor</taxon>
    </lineage>
</organism>
<feature type="domain" description="EamA" evidence="7">
    <location>
        <begin position="3"/>
        <end position="130"/>
    </location>
</feature>
<feature type="transmembrane region" description="Helical" evidence="6">
    <location>
        <begin position="88"/>
        <end position="106"/>
    </location>
</feature>
<evidence type="ECO:0000256" key="1">
    <source>
        <dbReference type="ARBA" id="ARBA00004141"/>
    </source>
</evidence>
<feature type="transmembrane region" description="Helical" evidence="6">
    <location>
        <begin position="29"/>
        <end position="49"/>
    </location>
</feature>
<dbReference type="GO" id="GO:0016020">
    <property type="term" value="C:membrane"/>
    <property type="evidence" value="ECO:0007669"/>
    <property type="project" value="UniProtKB-SubCell"/>
</dbReference>
<feature type="transmembrane region" description="Helical" evidence="6">
    <location>
        <begin position="270"/>
        <end position="288"/>
    </location>
</feature>
<dbReference type="InterPro" id="IPR000620">
    <property type="entry name" value="EamA_dom"/>
</dbReference>
<gene>
    <name evidence="8" type="ORF">SAMN05216452_0744</name>
</gene>
<dbReference type="PANTHER" id="PTHR32322:SF2">
    <property type="entry name" value="EAMA DOMAIN-CONTAINING PROTEIN"/>
    <property type="match status" value="1"/>
</dbReference>
<evidence type="ECO:0000256" key="4">
    <source>
        <dbReference type="ARBA" id="ARBA00022989"/>
    </source>
</evidence>
<evidence type="ECO:0000313" key="8">
    <source>
        <dbReference type="EMBL" id="SEB38852.1"/>
    </source>
</evidence>
<evidence type="ECO:0000256" key="3">
    <source>
        <dbReference type="ARBA" id="ARBA00022692"/>
    </source>
</evidence>
<dbReference type="PANTHER" id="PTHR32322">
    <property type="entry name" value="INNER MEMBRANE TRANSPORTER"/>
    <property type="match status" value="1"/>
</dbReference>
<accession>A0A1H4IZV6</accession>
<feature type="transmembrane region" description="Helical" evidence="6">
    <location>
        <begin position="118"/>
        <end position="139"/>
    </location>
</feature>
<feature type="transmembrane region" description="Helical" evidence="6">
    <location>
        <begin position="151"/>
        <end position="172"/>
    </location>
</feature>
<feature type="transmembrane region" description="Helical" evidence="6">
    <location>
        <begin position="61"/>
        <end position="82"/>
    </location>
</feature>
<comment type="subcellular location">
    <subcellularLocation>
        <location evidence="1">Membrane</location>
        <topology evidence="1">Multi-pass membrane protein</topology>
    </subcellularLocation>
</comment>
<keyword evidence="3 6" id="KW-0812">Transmembrane</keyword>
<evidence type="ECO:0000256" key="6">
    <source>
        <dbReference type="SAM" id="Phobius"/>
    </source>
</evidence>
<feature type="domain" description="EamA" evidence="7">
    <location>
        <begin position="150"/>
        <end position="287"/>
    </location>
</feature>
<proteinExistence type="inferred from homology"/>